<feature type="transmembrane region" description="Helical" evidence="1">
    <location>
        <begin position="146"/>
        <end position="166"/>
    </location>
</feature>
<keyword evidence="1" id="KW-0472">Membrane</keyword>
<feature type="transmembrane region" description="Helical" evidence="1">
    <location>
        <begin position="243"/>
        <end position="260"/>
    </location>
</feature>
<feature type="transmembrane region" description="Helical" evidence="1">
    <location>
        <begin position="366"/>
        <end position="384"/>
    </location>
</feature>
<dbReference type="RefSeq" id="WP_348392299.1">
    <property type="nucleotide sequence ID" value="NZ_CP134145.1"/>
</dbReference>
<name>A0ABY9TWG0_9GAMM</name>
<organism evidence="2 3">
    <name type="scientific">Thalassotalea psychrophila</name>
    <dbReference type="NCBI Taxonomy" id="3065647"/>
    <lineage>
        <taxon>Bacteria</taxon>
        <taxon>Pseudomonadati</taxon>
        <taxon>Pseudomonadota</taxon>
        <taxon>Gammaproteobacteria</taxon>
        <taxon>Alteromonadales</taxon>
        <taxon>Colwelliaceae</taxon>
        <taxon>Thalassotalea</taxon>
    </lineage>
</organism>
<feature type="transmembrane region" description="Helical" evidence="1">
    <location>
        <begin position="20"/>
        <end position="42"/>
    </location>
</feature>
<dbReference type="Pfam" id="PF05940">
    <property type="entry name" value="NnrS"/>
    <property type="match status" value="1"/>
</dbReference>
<dbReference type="EMBL" id="CP134145">
    <property type="protein sequence ID" value="WNC73187.1"/>
    <property type="molecule type" value="Genomic_DNA"/>
</dbReference>
<dbReference type="Proteomes" id="UP001258994">
    <property type="component" value="Chromosome"/>
</dbReference>
<feature type="transmembrane region" description="Helical" evidence="1">
    <location>
        <begin position="178"/>
        <end position="198"/>
    </location>
</feature>
<feature type="transmembrane region" description="Helical" evidence="1">
    <location>
        <begin position="304"/>
        <end position="326"/>
    </location>
</feature>
<sequence length="400" mass="44666">MQITDLSQEQKITPFFRLGFRPFFLLGASFSVVSLLIWALFLSGKLSVNLYGGGLFWHTHEMVFGFVCAIVVGFLLTAVQNWTGQRGLYGRPLVFLIALWLLGRVVMLFPSLFGSQLSALIDIAFLPAAAFYLAKPILKVKQNRNLFFVPLLALFTLANILMHLSVNESDISSLQSSAYISVMLVTLLMSIMAGRVTPMFTANGTQTDKVAPIPLLEKTITGCLLALVLSYFIHPIIEISNSIKAVLFLIAGITQMWRWLRWKPWITLNVPLLWSLHSALFFIWFGLIVLGIGHLNTNLPLNHIWHLLTIGGMGGLILAMISRVTLGHTGRPLQPPKVMSFAFVLILLAAVIRVFGPWFMPENYSTFINISVICWLAAYGIFIIKYGPMLLKPREDGRPG</sequence>
<feature type="transmembrane region" description="Helical" evidence="1">
    <location>
        <begin position="117"/>
        <end position="134"/>
    </location>
</feature>
<feature type="transmembrane region" description="Helical" evidence="1">
    <location>
        <begin position="219"/>
        <end position="237"/>
    </location>
</feature>
<evidence type="ECO:0000256" key="1">
    <source>
        <dbReference type="SAM" id="Phobius"/>
    </source>
</evidence>
<keyword evidence="1" id="KW-1133">Transmembrane helix</keyword>
<feature type="transmembrane region" description="Helical" evidence="1">
    <location>
        <begin position="93"/>
        <end position="111"/>
    </location>
</feature>
<protein>
    <submittedName>
        <fullName evidence="2">NnrS family protein</fullName>
    </submittedName>
</protein>
<gene>
    <name evidence="2" type="ORF">RGQ13_04150</name>
</gene>
<keyword evidence="1" id="KW-0812">Transmembrane</keyword>
<reference evidence="3" key="1">
    <citation type="submission" date="2023-09" db="EMBL/GenBank/DDBJ databases">
        <authorList>
            <person name="Li S."/>
            <person name="Li X."/>
            <person name="Zhang C."/>
            <person name="Zhao Z."/>
        </authorList>
    </citation>
    <scope>NUCLEOTIDE SEQUENCE [LARGE SCALE GENOMIC DNA]</scope>
    <source>
        <strain evidence="3">SQ149</strain>
    </source>
</reference>
<keyword evidence="3" id="KW-1185">Reference proteome</keyword>
<feature type="transmembrane region" description="Helical" evidence="1">
    <location>
        <begin position="62"/>
        <end position="81"/>
    </location>
</feature>
<dbReference type="InterPro" id="IPR010266">
    <property type="entry name" value="NnrS"/>
</dbReference>
<proteinExistence type="predicted"/>
<accession>A0ABY9TWG0</accession>
<evidence type="ECO:0000313" key="2">
    <source>
        <dbReference type="EMBL" id="WNC73187.1"/>
    </source>
</evidence>
<feature type="transmembrane region" description="Helical" evidence="1">
    <location>
        <begin position="338"/>
        <end position="360"/>
    </location>
</feature>
<feature type="transmembrane region" description="Helical" evidence="1">
    <location>
        <begin position="272"/>
        <end position="292"/>
    </location>
</feature>
<evidence type="ECO:0000313" key="3">
    <source>
        <dbReference type="Proteomes" id="UP001258994"/>
    </source>
</evidence>